<sequence>MGRDCTVRFANGLGSNSKLDITVYYRTDNSGGQILSKSIHIDGSDYESLTFNYLEKVYCTKGGGKYAHVDLDTNAFDGQPSTAYFTTNGDWSGDWPTFNLDWESAGKRRGQWAYK</sequence>
<keyword evidence="2" id="KW-1185">Reference proteome</keyword>
<organism evidence="1 2">
    <name type="scientific">Fusarium pseudocircinatum</name>
    <dbReference type="NCBI Taxonomy" id="56676"/>
    <lineage>
        <taxon>Eukaryota</taxon>
        <taxon>Fungi</taxon>
        <taxon>Dikarya</taxon>
        <taxon>Ascomycota</taxon>
        <taxon>Pezizomycotina</taxon>
        <taxon>Sordariomycetes</taxon>
        <taxon>Hypocreomycetidae</taxon>
        <taxon>Hypocreales</taxon>
        <taxon>Nectriaceae</taxon>
        <taxon>Fusarium</taxon>
        <taxon>Fusarium fujikuroi species complex</taxon>
    </lineage>
</organism>
<dbReference type="AlphaFoldDB" id="A0A8H5KF45"/>
<gene>
    <name evidence="1" type="ORF">FPCIR_14398</name>
</gene>
<accession>A0A8H5KF45</accession>
<dbReference type="EMBL" id="JAAOAS010000888">
    <property type="protein sequence ID" value="KAF5572012.1"/>
    <property type="molecule type" value="Genomic_DNA"/>
</dbReference>
<dbReference type="Proteomes" id="UP000546213">
    <property type="component" value="Unassembled WGS sequence"/>
</dbReference>
<reference evidence="1 2" key="1">
    <citation type="submission" date="2020-05" db="EMBL/GenBank/DDBJ databases">
        <title>Identification and distribution of gene clusters putatively required for synthesis of sphingolipid metabolism inhibitors in phylogenetically diverse species of the filamentous fungus Fusarium.</title>
        <authorList>
            <person name="Kim H.-S."/>
            <person name="Busman M."/>
            <person name="Brown D.W."/>
            <person name="Divon H."/>
            <person name="Uhlig S."/>
            <person name="Proctor R.H."/>
        </authorList>
    </citation>
    <scope>NUCLEOTIDE SEQUENCE [LARGE SCALE GENOMIC DNA]</scope>
    <source>
        <strain evidence="1 2">NRRL 36939</strain>
    </source>
</reference>
<evidence type="ECO:0000313" key="2">
    <source>
        <dbReference type="Proteomes" id="UP000546213"/>
    </source>
</evidence>
<evidence type="ECO:0000313" key="1">
    <source>
        <dbReference type="EMBL" id="KAF5572012.1"/>
    </source>
</evidence>
<comment type="caution">
    <text evidence="1">The sequence shown here is derived from an EMBL/GenBank/DDBJ whole genome shotgun (WGS) entry which is preliminary data.</text>
</comment>
<dbReference type="OrthoDB" id="4942118at2759"/>
<name>A0A8H5KF45_9HYPO</name>
<protein>
    <submittedName>
        <fullName evidence="1">Uncharacterized protein</fullName>
    </submittedName>
</protein>
<proteinExistence type="predicted"/>